<keyword evidence="2" id="KW-0446">Lipid-binding</keyword>
<dbReference type="RefSeq" id="WP_006304134.1">
    <property type="nucleotide sequence ID" value="NZ_AEDQ01000018.1"/>
</dbReference>
<comment type="caution">
    <text evidence="3">The sequence shown here is derived from an EMBL/GenBank/DDBJ whole genome shotgun (WGS) entry which is preliminary data.</text>
</comment>
<dbReference type="Pfam" id="PF02645">
    <property type="entry name" value="DegV"/>
    <property type="match status" value="1"/>
</dbReference>
<dbReference type="Gene3D" id="3.30.1180.10">
    <property type="match status" value="1"/>
</dbReference>
<dbReference type="Proteomes" id="UP000004431">
    <property type="component" value="Unassembled WGS sequence"/>
</dbReference>
<reference evidence="3 4" key="1">
    <citation type="submission" date="2010-08" db="EMBL/GenBank/DDBJ databases">
        <authorList>
            <person name="Durkin A.S."/>
            <person name="Madupu R."/>
            <person name="Torralba M."/>
            <person name="Gillis M."/>
            <person name="Methe B."/>
            <person name="Sutton G."/>
            <person name="Nelson K.E."/>
        </authorList>
    </citation>
    <scope>NUCLEOTIDE SEQUENCE [LARGE SCALE GENOMIC DNA]</scope>
    <source>
        <strain evidence="3 4">PB189-T1-4</strain>
    </source>
</reference>
<gene>
    <name evidence="3" type="ORF">HMPREF9248_0277</name>
</gene>
<dbReference type="InterPro" id="IPR003797">
    <property type="entry name" value="DegV"/>
</dbReference>
<evidence type="ECO:0000256" key="2">
    <source>
        <dbReference type="ARBA" id="ARBA00023121"/>
    </source>
</evidence>
<evidence type="ECO:0000313" key="3">
    <source>
        <dbReference type="EMBL" id="EFL44119.1"/>
    </source>
</evidence>
<protein>
    <submittedName>
        <fullName evidence="3">EDD domain protein, DegV family</fullName>
    </submittedName>
</protein>
<dbReference type="PANTHER" id="PTHR33434">
    <property type="entry name" value="DEGV DOMAIN-CONTAINING PROTEIN DR_1986-RELATED"/>
    <property type="match status" value="1"/>
</dbReference>
<organism evidence="3 4">
    <name type="scientific">Fannyhessea vaginae PB189-T1-4</name>
    <dbReference type="NCBI Taxonomy" id="866774"/>
    <lineage>
        <taxon>Bacteria</taxon>
        <taxon>Bacillati</taxon>
        <taxon>Actinomycetota</taxon>
        <taxon>Coriobacteriia</taxon>
        <taxon>Coriobacteriales</taxon>
        <taxon>Atopobiaceae</taxon>
        <taxon>Fannyhessea</taxon>
    </lineage>
</organism>
<dbReference type="InterPro" id="IPR050270">
    <property type="entry name" value="DegV_domain_contain"/>
</dbReference>
<keyword evidence="4" id="KW-1185">Reference proteome</keyword>
<sequence>MNNQQGACDSALQHAAATATSAAVNSDSISDFKTLDYNQSENVHIIVDSTSDIPVATVKRLGFEVINFSYIDDRGVEHEDDMWQSISSHEFYEHMRKNPTVHYTTAAVTPGKYYEVFKRAAEVGTPTLYMGLSAGLSSSIDSARRAQSMIHDEYPNFELYVLDNRCDSAAGALLAMEVANQASLGLTARELYEWARDARYFLHGFFTLENFNALAAGGRIPPAAASVGGKLNIKPVLSYDLNGALTLSGMCRGRKKALRAMLQSFAEQYAFDTSLPMALASSDCEKDTDWLEKEIRKIKGCERLTIVRTQVSAVLGVHTGPDMAALVFWGSDRRTQQSLADKIAQKIKRSMGAQ</sequence>
<proteinExistence type="predicted"/>
<dbReference type="PANTHER" id="PTHR33434:SF3">
    <property type="entry name" value="DEGV DOMAIN-CONTAINING PROTEIN YITS"/>
    <property type="match status" value="1"/>
</dbReference>
<dbReference type="EMBL" id="AEDQ01000018">
    <property type="protein sequence ID" value="EFL44119.1"/>
    <property type="molecule type" value="Genomic_DNA"/>
</dbReference>
<dbReference type="Gene3D" id="3.40.50.10170">
    <property type="match status" value="1"/>
</dbReference>
<evidence type="ECO:0000256" key="1">
    <source>
        <dbReference type="ARBA" id="ARBA00003238"/>
    </source>
</evidence>
<dbReference type="InterPro" id="IPR043168">
    <property type="entry name" value="DegV_C"/>
</dbReference>
<dbReference type="PROSITE" id="PS51482">
    <property type="entry name" value="DEGV"/>
    <property type="match status" value="1"/>
</dbReference>
<dbReference type="NCBIfam" id="TIGR00762">
    <property type="entry name" value="DegV"/>
    <property type="match status" value="1"/>
</dbReference>
<evidence type="ECO:0000313" key="4">
    <source>
        <dbReference type="Proteomes" id="UP000004431"/>
    </source>
</evidence>
<dbReference type="SUPFAM" id="SSF82549">
    <property type="entry name" value="DAK1/DegV-like"/>
    <property type="match status" value="1"/>
</dbReference>
<accession>A0ABP2J4A6</accession>
<name>A0ABP2J4A6_9ACTN</name>
<comment type="function">
    <text evidence="1">May bind long-chain fatty acids, such as palmitate, and may play a role in lipid transport or fatty acid metabolism.</text>
</comment>